<organism evidence="1 2">
    <name type="scientific">Araneus ventricosus</name>
    <name type="common">Orbweaver spider</name>
    <name type="synonym">Epeira ventricosa</name>
    <dbReference type="NCBI Taxonomy" id="182803"/>
    <lineage>
        <taxon>Eukaryota</taxon>
        <taxon>Metazoa</taxon>
        <taxon>Ecdysozoa</taxon>
        <taxon>Arthropoda</taxon>
        <taxon>Chelicerata</taxon>
        <taxon>Arachnida</taxon>
        <taxon>Araneae</taxon>
        <taxon>Araneomorphae</taxon>
        <taxon>Entelegynae</taxon>
        <taxon>Araneoidea</taxon>
        <taxon>Araneidae</taxon>
        <taxon>Araneus</taxon>
    </lineage>
</organism>
<reference evidence="1 2" key="1">
    <citation type="journal article" date="2019" name="Sci. Rep.">
        <title>Orb-weaving spider Araneus ventricosus genome elucidates the spidroin gene catalogue.</title>
        <authorList>
            <person name="Kono N."/>
            <person name="Nakamura H."/>
            <person name="Ohtoshi R."/>
            <person name="Moran D.A.P."/>
            <person name="Shinohara A."/>
            <person name="Yoshida Y."/>
            <person name="Fujiwara M."/>
            <person name="Mori M."/>
            <person name="Tomita M."/>
            <person name="Arakawa K."/>
        </authorList>
    </citation>
    <scope>NUCLEOTIDE SEQUENCE [LARGE SCALE GENOMIC DNA]</scope>
</reference>
<accession>A0A4Y2LCA5</accession>
<dbReference type="AlphaFoldDB" id="A0A4Y2LCA5"/>
<dbReference type="EMBL" id="BGPR01005608">
    <property type="protein sequence ID" value="GBN11760.1"/>
    <property type="molecule type" value="Genomic_DNA"/>
</dbReference>
<gene>
    <name evidence="1" type="ORF">AVEN_272696_1</name>
</gene>
<dbReference type="Proteomes" id="UP000499080">
    <property type="component" value="Unassembled WGS sequence"/>
</dbReference>
<sequence>MESLKTSLSPLKKRVKRKALSKAEMALESNPELPISDIGDKGARITGEINPLANIYLFIKTLSNPPTNRRLKEAVVGDWPKMMKFKAL</sequence>
<evidence type="ECO:0000313" key="2">
    <source>
        <dbReference type="Proteomes" id="UP000499080"/>
    </source>
</evidence>
<protein>
    <submittedName>
        <fullName evidence="1">Uncharacterized protein</fullName>
    </submittedName>
</protein>
<comment type="caution">
    <text evidence="1">The sequence shown here is derived from an EMBL/GenBank/DDBJ whole genome shotgun (WGS) entry which is preliminary data.</text>
</comment>
<name>A0A4Y2LCA5_ARAVE</name>
<proteinExistence type="predicted"/>
<keyword evidence="2" id="KW-1185">Reference proteome</keyword>
<evidence type="ECO:0000313" key="1">
    <source>
        <dbReference type="EMBL" id="GBN11760.1"/>
    </source>
</evidence>